<dbReference type="AlphaFoldDB" id="B0DFJ0"/>
<protein>
    <submittedName>
        <fullName evidence="4">Predicted protein</fullName>
    </submittedName>
</protein>
<dbReference type="GO" id="GO:0006004">
    <property type="term" value="P:fucose metabolic process"/>
    <property type="evidence" value="ECO:0007669"/>
    <property type="project" value="UniProtKB-KW"/>
</dbReference>
<keyword evidence="1" id="KW-0808">Transferase</keyword>
<organism evidence="5">
    <name type="scientific">Laccaria bicolor (strain S238N-H82 / ATCC MYA-4686)</name>
    <name type="common">Bicoloured deceiver</name>
    <name type="synonym">Laccaria laccata var. bicolor</name>
    <dbReference type="NCBI Taxonomy" id="486041"/>
    <lineage>
        <taxon>Eukaryota</taxon>
        <taxon>Fungi</taxon>
        <taxon>Dikarya</taxon>
        <taxon>Basidiomycota</taxon>
        <taxon>Agaricomycotina</taxon>
        <taxon>Agaricomycetes</taxon>
        <taxon>Agaricomycetidae</taxon>
        <taxon>Agaricales</taxon>
        <taxon>Agaricineae</taxon>
        <taxon>Hydnangiaceae</taxon>
        <taxon>Laccaria</taxon>
    </lineage>
</organism>
<dbReference type="Pfam" id="PF10250">
    <property type="entry name" value="O-FucT"/>
    <property type="match status" value="1"/>
</dbReference>
<dbReference type="CDD" id="cd11296">
    <property type="entry name" value="O-FucT_like"/>
    <property type="match status" value="1"/>
</dbReference>
<keyword evidence="3" id="KW-0119">Carbohydrate metabolism</keyword>
<proteinExistence type="predicted"/>
<evidence type="ECO:0000256" key="3">
    <source>
        <dbReference type="ARBA" id="ARBA00023277"/>
    </source>
</evidence>
<dbReference type="Gene3D" id="3.40.50.11350">
    <property type="match status" value="1"/>
</dbReference>
<dbReference type="RefSeq" id="XP_001882719.1">
    <property type="nucleotide sequence ID" value="XM_001882684.1"/>
</dbReference>
<dbReference type="InParanoid" id="B0DFJ0"/>
<dbReference type="KEGG" id="lbc:LACBIDRAFT_294624"/>
<evidence type="ECO:0000313" key="4">
    <source>
        <dbReference type="EMBL" id="EDR06872.1"/>
    </source>
</evidence>
<reference evidence="4 5" key="1">
    <citation type="journal article" date="2008" name="Nature">
        <title>The genome of Laccaria bicolor provides insights into mycorrhizal symbiosis.</title>
        <authorList>
            <person name="Martin F."/>
            <person name="Aerts A."/>
            <person name="Ahren D."/>
            <person name="Brun A."/>
            <person name="Danchin E.G.J."/>
            <person name="Duchaussoy F."/>
            <person name="Gibon J."/>
            <person name="Kohler A."/>
            <person name="Lindquist E."/>
            <person name="Pereda V."/>
            <person name="Salamov A."/>
            <person name="Shapiro H.J."/>
            <person name="Wuyts J."/>
            <person name="Blaudez D."/>
            <person name="Buee M."/>
            <person name="Brokstein P."/>
            <person name="Canbaeck B."/>
            <person name="Cohen D."/>
            <person name="Courty P.E."/>
            <person name="Coutinho P.M."/>
            <person name="Delaruelle C."/>
            <person name="Detter J.C."/>
            <person name="Deveau A."/>
            <person name="DiFazio S."/>
            <person name="Duplessis S."/>
            <person name="Fraissinet-Tachet L."/>
            <person name="Lucic E."/>
            <person name="Frey-Klett P."/>
            <person name="Fourrey C."/>
            <person name="Feussner I."/>
            <person name="Gay G."/>
            <person name="Grimwood J."/>
            <person name="Hoegger P.J."/>
            <person name="Jain P."/>
            <person name="Kilaru S."/>
            <person name="Labbe J."/>
            <person name="Lin Y.C."/>
            <person name="Legue V."/>
            <person name="Le Tacon F."/>
            <person name="Marmeisse R."/>
            <person name="Melayah D."/>
            <person name="Montanini B."/>
            <person name="Muratet M."/>
            <person name="Nehls U."/>
            <person name="Niculita-Hirzel H."/>
            <person name="Oudot-Le Secq M.P."/>
            <person name="Peter M."/>
            <person name="Quesneville H."/>
            <person name="Rajashekar B."/>
            <person name="Reich M."/>
            <person name="Rouhier N."/>
            <person name="Schmutz J."/>
            <person name="Yin T."/>
            <person name="Chalot M."/>
            <person name="Henrissat B."/>
            <person name="Kuees U."/>
            <person name="Lucas S."/>
            <person name="Van de Peer Y."/>
            <person name="Podila G.K."/>
            <person name="Polle A."/>
            <person name="Pukkila P.J."/>
            <person name="Richardson P.M."/>
            <person name="Rouze P."/>
            <person name="Sanders I.R."/>
            <person name="Stajich J.E."/>
            <person name="Tunlid A."/>
            <person name="Tuskan G."/>
            <person name="Grigoriev I.V."/>
        </authorList>
    </citation>
    <scope>NUCLEOTIDE SEQUENCE [LARGE SCALE GENOMIC DNA]</scope>
    <source>
        <strain evidence="5">S238N-H82 / ATCC MYA-4686</strain>
    </source>
</reference>
<dbReference type="HOGENOM" id="CLU_032339_0_0_1"/>
<dbReference type="EMBL" id="DS547107">
    <property type="protein sequence ID" value="EDR06872.1"/>
    <property type="molecule type" value="Genomic_DNA"/>
</dbReference>
<accession>B0DFJ0</accession>
<dbReference type="InterPro" id="IPR019378">
    <property type="entry name" value="GDP-Fuc_O-FucTrfase"/>
</dbReference>
<evidence type="ECO:0000313" key="5">
    <source>
        <dbReference type="Proteomes" id="UP000001194"/>
    </source>
</evidence>
<dbReference type="GeneID" id="6078356"/>
<keyword evidence="2" id="KW-0294">Fucose metabolism</keyword>
<evidence type="ECO:0000256" key="2">
    <source>
        <dbReference type="ARBA" id="ARBA00023253"/>
    </source>
</evidence>
<name>B0DFJ0_LACBS</name>
<evidence type="ECO:0000256" key="1">
    <source>
        <dbReference type="ARBA" id="ARBA00022679"/>
    </source>
</evidence>
<keyword evidence="5" id="KW-1185">Reference proteome</keyword>
<dbReference type="STRING" id="486041.B0DFJ0"/>
<dbReference type="Proteomes" id="UP000001194">
    <property type="component" value="Unassembled WGS sequence"/>
</dbReference>
<dbReference type="GO" id="GO:0016740">
    <property type="term" value="F:transferase activity"/>
    <property type="evidence" value="ECO:0007669"/>
    <property type="project" value="UniProtKB-KW"/>
</dbReference>
<dbReference type="OrthoDB" id="423313at2759"/>
<gene>
    <name evidence="4" type="ORF">LACBIDRAFT_294624</name>
</gene>
<sequence>MTFMNLIYLGMLTNRIPVLSTFIPSLITDENSAIPVAFSEVFDIRGLSQALRMPILEWHEVKNISGWPRPFPNNVEEMDELGCWSVWQAVREAHKDPRNSFIPMMLSLDISYTKAPPYVKLEPLSEDGLHATFWPLASLGFPHGRAEASALAAPMPSDVGKVTLPPDDQMLCYDYLFYVGASKAFEFEFDYSPAWRFVGQYMRWAPRIEQIADKYIRRAFGVTDPQTPTPPWITIHARHGDFKSACSPNLTTHQLLTRCFAPIKAIARRVEEVRSEILARKGVDVKHVVMTSDEKDVGWWDEVQARGWYRMDLAAVRADEGAGSEWFPVFIDAVVQSGSLGFVGNHGSTMSLIAQRRVESWHDGVVRMVKWGWIGADNVD</sequence>